<dbReference type="EMBL" id="AAOG01000003">
    <property type="protein sequence ID" value="EAR11930.1"/>
    <property type="molecule type" value="Genomic_DNA"/>
</dbReference>
<dbReference type="HOGENOM" id="CLU_1990603_0_0_10"/>
<reference evidence="1 2" key="1">
    <citation type="submission" date="2006-02" db="EMBL/GenBank/DDBJ databases">
        <authorList>
            <person name="Murray A."/>
            <person name="Staley J."/>
            <person name="Ferriera S."/>
            <person name="Johnson J."/>
            <person name="Kravitz S."/>
            <person name="Halpern A."/>
            <person name="Remington K."/>
            <person name="Beeson K."/>
            <person name="Tran B."/>
            <person name="Rogers Y.-H."/>
            <person name="Friedman R."/>
            <person name="Venter J.C."/>
        </authorList>
    </citation>
    <scope>NUCLEOTIDE SEQUENCE [LARGE SCALE GENOMIC DNA]</scope>
    <source>
        <strain evidence="1 2">23-P</strain>
    </source>
</reference>
<sequence>MDSMMHLFNVFKQSLLDDAFVKLTISKPLRKKEGVQNVYVRLFFVDGKEVFQFKYREETDNQFQQLSLELAIVEIERLLMQSFRAATLFTLHEDLLVLISKKKLISYRENAPSFKNKLPEVPQES</sequence>
<dbReference type="OrthoDB" id="5502211at2"/>
<proteinExistence type="predicted"/>
<protein>
    <submittedName>
        <fullName evidence="1">Uncharacterized protein</fullName>
    </submittedName>
</protein>
<dbReference type="Proteomes" id="UP000003053">
    <property type="component" value="Unassembled WGS sequence"/>
</dbReference>
<dbReference type="AlphaFoldDB" id="A4C1C7"/>
<dbReference type="RefSeq" id="WP_004570890.1">
    <property type="nucleotide sequence ID" value="NZ_CH724148.1"/>
</dbReference>
<evidence type="ECO:0000313" key="1">
    <source>
        <dbReference type="EMBL" id="EAR11930.1"/>
    </source>
</evidence>
<comment type="caution">
    <text evidence="1">The sequence shown here is derived from an EMBL/GenBank/DDBJ whole genome shotgun (WGS) entry which is preliminary data.</text>
</comment>
<gene>
    <name evidence="1" type="ORF">PI23P_11372</name>
</gene>
<organism evidence="1 2">
    <name type="scientific">Polaribacter irgensii 23-P</name>
    <dbReference type="NCBI Taxonomy" id="313594"/>
    <lineage>
        <taxon>Bacteria</taxon>
        <taxon>Pseudomonadati</taxon>
        <taxon>Bacteroidota</taxon>
        <taxon>Flavobacteriia</taxon>
        <taxon>Flavobacteriales</taxon>
        <taxon>Flavobacteriaceae</taxon>
    </lineage>
</organism>
<dbReference type="eggNOG" id="COG0357">
    <property type="taxonomic scope" value="Bacteria"/>
</dbReference>
<accession>A4C1C7</accession>
<name>A4C1C7_9FLAO</name>
<keyword evidence="2" id="KW-1185">Reference proteome</keyword>
<evidence type="ECO:0000313" key="2">
    <source>
        <dbReference type="Proteomes" id="UP000003053"/>
    </source>
</evidence>
<dbReference type="STRING" id="313594.PI23P_11372"/>